<dbReference type="RefSeq" id="WP_139201774.1">
    <property type="nucleotide sequence ID" value="NZ_FOSR01000020.1"/>
</dbReference>
<evidence type="ECO:0000313" key="2">
    <source>
        <dbReference type="Proteomes" id="UP000198725"/>
    </source>
</evidence>
<evidence type="ECO:0000313" key="1">
    <source>
        <dbReference type="EMBL" id="SFL22224.1"/>
    </source>
</evidence>
<organism evidence="1 2">
    <name type="scientific">Rhodanobacter glycinis</name>
    <dbReference type="NCBI Taxonomy" id="582702"/>
    <lineage>
        <taxon>Bacteria</taxon>
        <taxon>Pseudomonadati</taxon>
        <taxon>Pseudomonadota</taxon>
        <taxon>Gammaproteobacteria</taxon>
        <taxon>Lysobacterales</taxon>
        <taxon>Rhodanobacteraceae</taxon>
        <taxon>Rhodanobacter</taxon>
    </lineage>
</organism>
<name>A0A1I4FWL2_9GAMM</name>
<proteinExistence type="predicted"/>
<keyword evidence="2" id="KW-1185">Reference proteome</keyword>
<accession>A0A1I4FWL2</accession>
<dbReference type="EMBL" id="FOSR01000020">
    <property type="protein sequence ID" value="SFL22224.1"/>
    <property type="molecule type" value="Genomic_DNA"/>
</dbReference>
<gene>
    <name evidence="1" type="ORF">SAMN05192579_12016</name>
</gene>
<protein>
    <submittedName>
        <fullName evidence="1">Uncharacterized protein</fullName>
    </submittedName>
</protein>
<dbReference type="Proteomes" id="UP000198725">
    <property type="component" value="Unassembled WGS sequence"/>
</dbReference>
<dbReference type="AlphaFoldDB" id="A0A1I4FWL2"/>
<sequence>MTESAIDWSQRKPVNVIDPSLQARVGKLVTDAMLQVTRTVFHTRDAAAKACARVMQPITTRYGVESGALLFSLTGNGNGLTAVGTPVAGRENCRLSYQCGVVVQDGGRVIGGLLSGYIHSHPVELGFSDNDLYVAAAMTKQTSALPYVTAYVSLPSGRVLAWSTRAMQDNPQQTWSEYAKRTVRKVL</sequence>
<reference evidence="2" key="1">
    <citation type="submission" date="2016-10" db="EMBL/GenBank/DDBJ databases">
        <authorList>
            <person name="Varghese N."/>
            <person name="Submissions S."/>
        </authorList>
    </citation>
    <scope>NUCLEOTIDE SEQUENCE [LARGE SCALE GENOMIC DNA]</scope>
    <source>
        <strain evidence="2">MO64</strain>
    </source>
</reference>